<dbReference type="GO" id="GO:0005525">
    <property type="term" value="F:GTP binding"/>
    <property type="evidence" value="ECO:0007669"/>
    <property type="project" value="UniProtKB-KW"/>
</dbReference>
<dbReference type="Gene3D" id="3.40.50.300">
    <property type="entry name" value="P-loop containing nucleotide triphosphate hydrolases"/>
    <property type="match status" value="1"/>
</dbReference>
<evidence type="ECO:0000313" key="8">
    <source>
        <dbReference type="EMBL" id="ARZ71343.1"/>
    </source>
</evidence>
<dbReference type="GO" id="GO:0003746">
    <property type="term" value="F:translation elongation factor activity"/>
    <property type="evidence" value="ECO:0007669"/>
    <property type="project" value="UniProtKB-KW"/>
</dbReference>
<keyword evidence="4" id="KW-0648">Protein biosynthesis</keyword>
<evidence type="ECO:0000256" key="3">
    <source>
        <dbReference type="ARBA" id="ARBA00022768"/>
    </source>
</evidence>
<evidence type="ECO:0000256" key="4">
    <source>
        <dbReference type="ARBA" id="ARBA00022917"/>
    </source>
</evidence>
<accession>A0A1Z2LAM1</accession>
<dbReference type="PRINTS" id="PR00315">
    <property type="entry name" value="ELONGATNFCT"/>
</dbReference>
<dbReference type="InterPro" id="IPR009001">
    <property type="entry name" value="Transl_elong_EF1A/Init_IF2_C"/>
</dbReference>
<dbReference type="InterPro" id="IPR027417">
    <property type="entry name" value="P-loop_NTPase"/>
</dbReference>
<dbReference type="InterPro" id="IPR050055">
    <property type="entry name" value="EF-Tu_GTPase"/>
</dbReference>
<gene>
    <name evidence="8" type="primary">tuf</name>
    <name evidence="8" type="ORF">SMD11_5767</name>
</gene>
<dbReference type="GO" id="GO:0003924">
    <property type="term" value="F:GTPase activity"/>
    <property type="evidence" value="ECO:0007669"/>
    <property type="project" value="InterPro"/>
</dbReference>
<dbReference type="SUPFAM" id="SSF50447">
    <property type="entry name" value="Translation proteins"/>
    <property type="match status" value="1"/>
</dbReference>
<dbReference type="Pfam" id="PF03143">
    <property type="entry name" value="GTP_EFTU_D3"/>
    <property type="match status" value="1"/>
</dbReference>
<name>A0A1Z2LAM1_9ACTN</name>
<dbReference type="RefSeq" id="WP_087929159.1">
    <property type="nucleotide sequence ID" value="NZ_CP021744.1"/>
</dbReference>
<dbReference type="Pfam" id="PF03144">
    <property type="entry name" value="GTP_EFTU_D2"/>
    <property type="match status" value="1"/>
</dbReference>
<proteinExistence type="predicted"/>
<keyword evidence="1" id="KW-0963">Cytoplasm</keyword>
<dbReference type="GO" id="GO:0005829">
    <property type="term" value="C:cytosol"/>
    <property type="evidence" value="ECO:0007669"/>
    <property type="project" value="TreeGrafter"/>
</dbReference>
<dbReference type="FunFam" id="2.40.30.10:FF:000001">
    <property type="entry name" value="Elongation factor Tu"/>
    <property type="match status" value="1"/>
</dbReference>
<dbReference type="PROSITE" id="PS51722">
    <property type="entry name" value="G_TR_2"/>
    <property type="match status" value="1"/>
</dbReference>
<reference evidence="8 9" key="1">
    <citation type="submission" date="2017-06" db="EMBL/GenBank/DDBJ databases">
        <title>Streptomyces albireticuli Genome sequencing and assembly.</title>
        <authorList>
            <person name="Wang Y."/>
            <person name="Du B."/>
            <person name="Ding Y."/>
            <person name="Liu H."/>
            <person name="Hou Q."/>
            <person name="Liu K."/>
            <person name="Yao L."/>
            <person name="Wang C."/>
        </authorList>
    </citation>
    <scope>NUCLEOTIDE SEQUENCE [LARGE SCALE GENOMIC DNA]</scope>
    <source>
        <strain evidence="8 9">MDJK11</strain>
    </source>
</reference>
<evidence type="ECO:0000256" key="2">
    <source>
        <dbReference type="ARBA" id="ARBA00022741"/>
    </source>
</evidence>
<dbReference type="SUPFAM" id="SSF50465">
    <property type="entry name" value="EF-Tu/eEF-1alpha/eIF2-gamma C-terminal domain"/>
    <property type="match status" value="1"/>
</dbReference>
<dbReference type="InterPro" id="IPR004161">
    <property type="entry name" value="EFTu-like_2"/>
</dbReference>
<dbReference type="KEGG" id="salj:SMD11_5767"/>
<evidence type="ECO:0000313" key="9">
    <source>
        <dbReference type="Proteomes" id="UP000195755"/>
    </source>
</evidence>
<dbReference type="Proteomes" id="UP000195755">
    <property type="component" value="Chromosome"/>
</dbReference>
<feature type="domain" description="Tr-type G" evidence="7">
    <location>
        <begin position="10"/>
        <end position="192"/>
    </location>
</feature>
<protein>
    <recommendedName>
        <fullName evidence="6">Elongation factor Tu</fullName>
    </recommendedName>
</protein>
<dbReference type="PANTHER" id="PTHR43721">
    <property type="entry name" value="ELONGATION FACTOR TU-RELATED"/>
    <property type="match status" value="1"/>
</dbReference>
<dbReference type="Pfam" id="PF00009">
    <property type="entry name" value="GTP_EFTU"/>
    <property type="match status" value="1"/>
</dbReference>
<dbReference type="InterPro" id="IPR000795">
    <property type="entry name" value="T_Tr_GTP-bd_dom"/>
</dbReference>
<dbReference type="PANTHER" id="PTHR43721:SF22">
    <property type="entry name" value="ELONGATION FACTOR TU, MITOCHONDRIAL"/>
    <property type="match status" value="1"/>
</dbReference>
<dbReference type="Gene3D" id="2.40.30.10">
    <property type="entry name" value="Translation factors"/>
    <property type="match status" value="2"/>
</dbReference>
<keyword evidence="2" id="KW-0547">Nucleotide-binding</keyword>
<organism evidence="8 9">
    <name type="scientific">Streptomyces albireticuli</name>
    <dbReference type="NCBI Taxonomy" id="1940"/>
    <lineage>
        <taxon>Bacteria</taxon>
        <taxon>Bacillati</taxon>
        <taxon>Actinomycetota</taxon>
        <taxon>Actinomycetes</taxon>
        <taxon>Kitasatosporales</taxon>
        <taxon>Streptomycetaceae</taxon>
        <taxon>Streptomyces</taxon>
    </lineage>
</organism>
<dbReference type="AlphaFoldDB" id="A0A1Z2LAM1"/>
<dbReference type="InterPro" id="IPR009000">
    <property type="entry name" value="Transl_B-barrel_sf"/>
</dbReference>
<evidence type="ECO:0000256" key="1">
    <source>
        <dbReference type="ARBA" id="ARBA00022490"/>
    </source>
</evidence>
<sequence>MTEQAYARTKPHINIGTIGPQGHGKTTLTAALARTLGTTAPVPHGATACPTTGITRVAYETGTRHYAHADLPGHPRYTTNLLTGAAPLDGAVLAVSAFDGVVPATAAHLLLARAAGVRHLVVALTKADAGGPELTDLAEADVRALLTAHGLDGRHAAVVRVSALRALDGDPRWTGALEALLDAVDTYVPTPVRRTGPPLLLPVERAFALDGSGTVVTGTIERGTVRPGARVRLLGPGGGPRDAVVTGLETFGRPMEAAVAGDCVGLLLRGVRREDVRRGDTVTAPGGAAPRRRFTARLRLPVAAQGGRHTPVATGHRAQFHFRTADVTGTLDLGSRGYARPGGTAAVTVVLDHALPLETGLSFVAREGGRTVGTGAVTALPEGRRPAQ</sequence>
<dbReference type="SUPFAM" id="SSF52540">
    <property type="entry name" value="P-loop containing nucleoside triphosphate hydrolases"/>
    <property type="match status" value="1"/>
</dbReference>
<dbReference type="InterPro" id="IPR004160">
    <property type="entry name" value="Transl_elong_EFTu/EF1A_C"/>
</dbReference>
<dbReference type="OrthoDB" id="9803139at2"/>
<dbReference type="EMBL" id="CP021744">
    <property type="protein sequence ID" value="ARZ71343.1"/>
    <property type="molecule type" value="Genomic_DNA"/>
</dbReference>
<keyword evidence="5" id="KW-0342">GTP-binding</keyword>
<keyword evidence="3 8" id="KW-0251">Elongation factor</keyword>
<evidence type="ECO:0000256" key="5">
    <source>
        <dbReference type="ARBA" id="ARBA00023134"/>
    </source>
</evidence>
<evidence type="ECO:0000256" key="6">
    <source>
        <dbReference type="ARBA" id="ARBA00029554"/>
    </source>
</evidence>
<evidence type="ECO:0000259" key="7">
    <source>
        <dbReference type="PROSITE" id="PS51722"/>
    </source>
</evidence>